<dbReference type="EMBL" id="VTWS01000008">
    <property type="protein sequence ID" value="KAA9347027.1"/>
    <property type="molecule type" value="Genomic_DNA"/>
</dbReference>
<accession>A0A5N1J9K7</accession>
<organism evidence="2 3">
    <name type="scientific">Larkinella humicola</name>
    <dbReference type="NCBI Taxonomy" id="2607654"/>
    <lineage>
        <taxon>Bacteria</taxon>
        <taxon>Pseudomonadati</taxon>
        <taxon>Bacteroidota</taxon>
        <taxon>Cytophagia</taxon>
        <taxon>Cytophagales</taxon>
        <taxon>Spirosomataceae</taxon>
        <taxon>Larkinella</taxon>
    </lineage>
</organism>
<dbReference type="RefSeq" id="WP_150880613.1">
    <property type="nucleotide sequence ID" value="NZ_VTWS01000008.1"/>
</dbReference>
<keyword evidence="1" id="KW-0732">Signal</keyword>
<feature type="signal peptide" evidence="1">
    <location>
        <begin position="1"/>
        <end position="19"/>
    </location>
</feature>
<dbReference type="Proteomes" id="UP000326344">
    <property type="component" value="Unassembled WGS sequence"/>
</dbReference>
<comment type="caution">
    <text evidence="2">The sequence shown here is derived from an EMBL/GenBank/DDBJ whole genome shotgun (WGS) entry which is preliminary data.</text>
</comment>
<proteinExistence type="predicted"/>
<evidence type="ECO:0000256" key="1">
    <source>
        <dbReference type="SAM" id="SignalP"/>
    </source>
</evidence>
<protein>
    <recommendedName>
        <fullName evidence="4">Lipocalin-like protein</fullName>
    </recommendedName>
</protein>
<gene>
    <name evidence="2" type="ORF">F0P93_25775</name>
</gene>
<dbReference type="AlphaFoldDB" id="A0A5N1J9K7"/>
<feature type="chain" id="PRO_5024832511" description="Lipocalin-like protein" evidence="1">
    <location>
        <begin position="20"/>
        <end position="124"/>
    </location>
</feature>
<evidence type="ECO:0008006" key="4">
    <source>
        <dbReference type="Google" id="ProtNLM"/>
    </source>
</evidence>
<evidence type="ECO:0000313" key="3">
    <source>
        <dbReference type="Proteomes" id="UP000326344"/>
    </source>
</evidence>
<name>A0A5N1J9K7_9BACT</name>
<evidence type="ECO:0000313" key="2">
    <source>
        <dbReference type="EMBL" id="KAA9347027.1"/>
    </source>
</evidence>
<keyword evidence="3" id="KW-1185">Reference proteome</keyword>
<reference evidence="2 3" key="1">
    <citation type="submission" date="2019-09" db="EMBL/GenBank/DDBJ databases">
        <title>Genome Sequence of Larkinella sp MA1.</title>
        <authorList>
            <person name="Srinivasan S."/>
        </authorList>
    </citation>
    <scope>NUCLEOTIDE SEQUENCE [LARGE SCALE GENOMIC DNA]</scope>
    <source>
        <strain evidence="2 3">MA1</strain>
    </source>
</reference>
<sequence length="124" mass="13527">MKKGSLFLFIFLLSVCARSFSQTTTPPDFFAGKWEITIIGTPNGNSTLTAELVRKDGKLTGQLINATDSTAKIPITTLDEKGDNLSMAFTAQGYDVTIDLTKVDDDNLKGTLMNSFEAKAKRLK</sequence>